<dbReference type="InterPro" id="IPR047650">
    <property type="entry name" value="Transpos_IS110"/>
</dbReference>
<keyword evidence="5" id="KW-1185">Reference proteome</keyword>
<feature type="coiled-coil region" evidence="1">
    <location>
        <begin position="180"/>
        <end position="207"/>
    </location>
</feature>
<dbReference type="NCBIfam" id="NF033542">
    <property type="entry name" value="transpos_IS110"/>
    <property type="match status" value="1"/>
</dbReference>
<evidence type="ECO:0000313" key="4">
    <source>
        <dbReference type="EMBL" id="NMG05249.1"/>
    </source>
</evidence>
<sequence length="339" mass="37720">MKITTFGLDLAKQVFQLHWVEVETGEVKRRRLKRDQVLAFFAQRSASVVAMEACGSAHYWARKLIGLGHEVRLIAPKFVRPFVTSNKSDAADAQAIWETVQRPGRRFVAVKSEAQQGVLMLHRMREQLVKMRTMQINQLRGLLYEFGATLPQGRHKGMAQVPQALAQLEGTLPAMVLDALREQRARIESLSREIEHIEAQLLAWKKEDEAVKRLMDIPGVGVLTATAAVATTGQASAFRSGREFAAFLGLVPRHSGTGGTVKLLNISKRGDSYLRKLLIHGARAVLTHSKVRSSWLEALSARRTWNTVVVALANKMARTIWALLAHGRTYDRGYAAGLA</sequence>
<dbReference type="PANTHER" id="PTHR33055">
    <property type="entry name" value="TRANSPOSASE FOR INSERTION SEQUENCE ELEMENT IS1111A"/>
    <property type="match status" value="1"/>
</dbReference>
<dbReference type="GO" id="GO:0006313">
    <property type="term" value="P:DNA transposition"/>
    <property type="evidence" value="ECO:0007669"/>
    <property type="project" value="InterPro"/>
</dbReference>
<protein>
    <submittedName>
        <fullName evidence="4">IS110 family transposase</fullName>
    </submittedName>
</protein>
<name>A0A972FEF9_9RHOO</name>
<dbReference type="PANTHER" id="PTHR33055:SF3">
    <property type="entry name" value="PUTATIVE TRANSPOSASE FOR IS117-RELATED"/>
    <property type="match status" value="1"/>
</dbReference>
<dbReference type="InterPro" id="IPR003346">
    <property type="entry name" value="Transposase_20"/>
</dbReference>
<gene>
    <name evidence="4" type="ORF">GPA21_20130</name>
</gene>
<evidence type="ECO:0000259" key="2">
    <source>
        <dbReference type="Pfam" id="PF01548"/>
    </source>
</evidence>
<reference evidence="4" key="1">
    <citation type="submission" date="2019-12" db="EMBL/GenBank/DDBJ databases">
        <title>Comparative genomics gives insights into the taxonomy of the Azoarcus-Aromatoleum group and reveals separate origins of nif in the plant-associated Azoarcus and non-plant-associated Aromatoleum sub-groups.</title>
        <authorList>
            <person name="Lafos M."/>
            <person name="Maluk M."/>
            <person name="Batista M."/>
            <person name="Junghare M."/>
            <person name="Carmona M."/>
            <person name="Faoro H."/>
            <person name="Cruz L.M."/>
            <person name="Battistoni F."/>
            <person name="De Souza E."/>
            <person name="Pedrosa F."/>
            <person name="Chen W.-M."/>
            <person name="Poole P.S."/>
            <person name="Dixon R.A."/>
            <person name="James E.K."/>
        </authorList>
    </citation>
    <scope>NUCLEOTIDE SEQUENCE</scope>
    <source>
        <strain evidence="4">NSC3</strain>
    </source>
</reference>
<keyword evidence="1" id="KW-0175">Coiled coil</keyword>
<evidence type="ECO:0000256" key="1">
    <source>
        <dbReference type="SAM" id="Coils"/>
    </source>
</evidence>
<dbReference type="InterPro" id="IPR002525">
    <property type="entry name" value="Transp_IS110-like_N"/>
</dbReference>
<dbReference type="Pfam" id="PF02371">
    <property type="entry name" value="Transposase_20"/>
    <property type="match status" value="1"/>
</dbReference>
<dbReference type="GO" id="GO:0004803">
    <property type="term" value="F:transposase activity"/>
    <property type="evidence" value="ECO:0007669"/>
    <property type="project" value="InterPro"/>
</dbReference>
<organism evidence="4 5">
    <name type="scientific">Azoarcus taiwanensis</name>
    <dbReference type="NCBI Taxonomy" id="666964"/>
    <lineage>
        <taxon>Bacteria</taxon>
        <taxon>Pseudomonadati</taxon>
        <taxon>Pseudomonadota</taxon>
        <taxon>Betaproteobacteria</taxon>
        <taxon>Rhodocyclales</taxon>
        <taxon>Zoogloeaceae</taxon>
        <taxon>Azoarcus</taxon>
    </lineage>
</organism>
<dbReference type="AlphaFoldDB" id="A0A972FEF9"/>
<dbReference type="Proteomes" id="UP000599523">
    <property type="component" value="Unassembled WGS sequence"/>
</dbReference>
<comment type="caution">
    <text evidence="4">The sequence shown here is derived from an EMBL/GenBank/DDBJ whole genome shotgun (WGS) entry which is preliminary data.</text>
</comment>
<evidence type="ECO:0000313" key="5">
    <source>
        <dbReference type="Proteomes" id="UP000599523"/>
    </source>
</evidence>
<dbReference type="Pfam" id="PF01548">
    <property type="entry name" value="DEDD_Tnp_IS110"/>
    <property type="match status" value="1"/>
</dbReference>
<dbReference type="GO" id="GO:0003677">
    <property type="term" value="F:DNA binding"/>
    <property type="evidence" value="ECO:0007669"/>
    <property type="project" value="InterPro"/>
</dbReference>
<proteinExistence type="predicted"/>
<dbReference type="RefSeq" id="WP_168989840.1">
    <property type="nucleotide sequence ID" value="NZ_CAWPHM010000175.1"/>
</dbReference>
<evidence type="ECO:0000259" key="3">
    <source>
        <dbReference type="Pfam" id="PF02371"/>
    </source>
</evidence>
<dbReference type="EMBL" id="WTVM01000258">
    <property type="protein sequence ID" value="NMG05249.1"/>
    <property type="molecule type" value="Genomic_DNA"/>
</dbReference>
<accession>A0A972FEF9</accession>
<feature type="domain" description="Transposase IS110-like N-terminal" evidence="2">
    <location>
        <begin position="7"/>
        <end position="145"/>
    </location>
</feature>
<feature type="domain" description="Transposase IS116/IS110/IS902 C-terminal" evidence="3">
    <location>
        <begin position="212"/>
        <end position="289"/>
    </location>
</feature>